<protein>
    <submittedName>
        <fullName evidence="1">Uncharacterized protein</fullName>
    </submittedName>
</protein>
<keyword evidence="2" id="KW-1185">Reference proteome</keyword>
<reference evidence="1" key="2">
    <citation type="submission" date="2022-06" db="UniProtKB">
        <authorList>
            <consortium name="EnsemblMetazoa"/>
        </authorList>
    </citation>
    <scope>IDENTIFICATION</scope>
    <source>
        <strain evidence="1">PS312</strain>
    </source>
</reference>
<dbReference type="Proteomes" id="UP000005239">
    <property type="component" value="Unassembled WGS sequence"/>
</dbReference>
<reference evidence="2" key="1">
    <citation type="journal article" date="2008" name="Nat. Genet.">
        <title>The Pristionchus pacificus genome provides a unique perspective on nematode lifestyle and parasitism.</title>
        <authorList>
            <person name="Dieterich C."/>
            <person name="Clifton S.W."/>
            <person name="Schuster L.N."/>
            <person name="Chinwalla A."/>
            <person name="Delehaunty K."/>
            <person name="Dinkelacker I."/>
            <person name="Fulton L."/>
            <person name="Fulton R."/>
            <person name="Godfrey J."/>
            <person name="Minx P."/>
            <person name="Mitreva M."/>
            <person name="Roeseler W."/>
            <person name="Tian H."/>
            <person name="Witte H."/>
            <person name="Yang S.P."/>
            <person name="Wilson R.K."/>
            <person name="Sommer R.J."/>
        </authorList>
    </citation>
    <scope>NUCLEOTIDE SEQUENCE [LARGE SCALE GENOMIC DNA]</scope>
    <source>
        <strain evidence="2">PS312</strain>
    </source>
</reference>
<accession>A0A8R1Y8E0</accession>
<organism evidence="1 2">
    <name type="scientific">Pristionchus pacificus</name>
    <name type="common">Parasitic nematode worm</name>
    <dbReference type="NCBI Taxonomy" id="54126"/>
    <lineage>
        <taxon>Eukaryota</taxon>
        <taxon>Metazoa</taxon>
        <taxon>Ecdysozoa</taxon>
        <taxon>Nematoda</taxon>
        <taxon>Chromadorea</taxon>
        <taxon>Rhabditida</taxon>
        <taxon>Rhabditina</taxon>
        <taxon>Diplogasteromorpha</taxon>
        <taxon>Diplogasteroidea</taxon>
        <taxon>Neodiplogasteridae</taxon>
        <taxon>Pristionchus</taxon>
    </lineage>
</organism>
<gene>
    <name evidence="1" type="primary">WBGene00090703</name>
</gene>
<proteinExistence type="predicted"/>
<evidence type="ECO:0000313" key="2">
    <source>
        <dbReference type="Proteomes" id="UP000005239"/>
    </source>
</evidence>
<evidence type="ECO:0000313" key="1">
    <source>
        <dbReference type="EnsemblMetazoa" id="PPA01149.1"/>
    </source>
</evidence>
<dbReference type="EnsemblMetazoa" id="PPA01149.1">
    <property type="protein sequence ID" value="PPA01149.1"/>
    <property type="gene ID" value="WBGene00090703"/>
</dbReference>
<sequence length="98" mass="11413">MPKVYLPPADPEYRQAIRKAIWYLRHALEAMEEMSRGTKHEPDFEDRTEFTDQLVSLATWQAIRTSRSFDPANPNADLDEQELIRIAKYMSETKGNLA</sequence>
<accession>A0A454Y2N1</accession>
<name>A0A454Y2N1_PRIPA</name>
<dbReference type="AlphaFoldDB" id="A0A454Y2N1"/>